<evidence type="ECO:0000256" key="2">
    <source>
        <dbReference type="ARBA" id="ARBA00005695"/>
    </source>
</evidence>
<evidence type="ECO:0000256" key="3">
    <source>
        <dbReference type="ARBA" id="ARBA00022448"/>
    </source>
</evidence>
<dbReference type="InterPro" id="IPR000914">
    <property type="entry name" value="SBP_5_dom"/>
</dbReference>
<evidence type="ECO:0000256" key="1">
    <source>
        <dbReference type="ARBA" id="ARBA00004196"/>
    </source>
</evidence>
<dbReference type="GO" id="GO:0030313">
    <property type="term" value="C:cell envelope"/>
    <property type="evidence" value="ECO:0007669"/>
    <property type="project" value="UniProtKB-SubCell"/>
</dbReference>
<dbReference type="GO" id="GO:1904680">
    <property type="term" value="F:peptide transmembrane transporter activity"/>
    <property type="evidence" value="ECO:0007669"/>
    <property type="project" value="TreeGrafter"/>
</dbReference>
<dbReference type="Gene3D" id="3.10.105.10">
    <property type="entry name" value="Dipeptide-binding Protein, Domain 3"/>
    <property type="match status" value="1"/>
</dbReference>
<dbReference type="AlphaFoldDB" id="A0A9D2ADF1"/>
<evidence type="ECO:0000259" key="5">
    <source>
        <dbReference type="Pfam" id="PF00496"/>
    </source>
</evidence>
<reference evidence="6" key="1">
    <citation type="journal article" date="2021" name="PeerJ">
        <title>Extensive microbial diversity within the chicken gut microbiome revealed by metagenomics and culture.</title>
        <authorList>
            <person name="Gilroy R."/>
            <person name="Ravi A."/>
            <person name="Getino M."/>
            <person name="Pursley I."/>
            <person name="Horton D.L."/>
            <person name="Alikhan N.F."/>
            <person name="Baker D."/>
            <person name="Gharbi K."/>
            <person name="Hall N."/>
            <person name="Watson M."/>
            <person name="Adriaenssens E.M."/>
            <person name="Foster-Nyarko E."/>
            <person name="Jarju S."/>
            <person name="Secka A."/>
            <person name="Antonio M."/>
            <person name="Oren A."/>
            <person name="Chaudhuri R.R."/>
            <person name="La Ragione R."/>
            <person name="Hildebrand F."/>
            <person name="Pallen M.J."/>
        </authorList>
    </citation>
    <scope>NUCLEOTIDE SEQUENCE</scope>
    <source>
        <strain evidence="6">2239</strain>
    </source>
</reference>
<name>A0A9D2ADF1_9FIRM</name>
<comment type="similarity">
    <text evidence="2">Belongs to the bacterial solute-binding protein 5 family.</text>
</comment>
<evidence type="ECO:0000256" key="4">
    <source>
        <dbReference type="ARBA" id="ARBA00022729"/>
    </source>
</evidence>
<gene>
    <name evidence="6" type="ORF">H9865_05035</name>
</gene>
<keyword evidence="3" id="KW-0813">Transport</keyword>
<keyword evidence="4" id="KW-0732">Signal</keyword>
<evidence type="ECO:0000313" key="6">
    <source>
        <dbReference type="EMBL" id="HIX05456.1"/>
    </source>
</evidence>
<sequence>MLAGLAALCLTGCGSQIEFTWAMERVPNNLDPQLAWESPELIAVTNLYSGLFRLNDEGEPVSDCAESYTVSGDGLTYTFTLKEGLAYTQNRGGEAEYELTAADFVFGLRRVFRPETGSPYTSTYAAIKNSAEVLSGAMDETALGVSAPDARTVVIQLDQPDPQLLYKLALPGAMPCNEEFFESTEGSYGLTRAATMGNGSFYVYNWNDNGLFLRRPANGDAVTALRLVINATGETAESSGSSSAASGVTLWGEALVKEGGATAALSETLSADGLDSIPYTATTWVLLFNCGDETLAQPLIREALTVSARSAAVELPEGFAAADGLIPPAVTVQGENYRDAAGSIQPAFGSAADLCRQGLEALGLSRFENVTLLAPEGSSYLQLAQGVNQQWQKELGAFSAYFPVKQLPLDELNARVASGDYQIALVPLSLSSDSAAQLLLQAAQLADWNDIGWQNQLEALFADGTHTAGDVAALERSLLESACAAPLWFQTKALLVQPGVEGLVFRPFGPVLDLTNATIAQ</sequence>
<dbReference type="Proteomes" id="UP000824193">
    <property type="component" value="Unassembled WGS sequence"/>
</dbReference>
<dbReference type="SUPFAM" id="SSF53850">
    <property type="entry name" value="Periplasmic binding protein-like II"/>
    <property type="match status" value="1"/>
</dbReference>
<protein>
    <submittedName>
        <fullName evidence="6">Peptide ABC transporter substrate-binding protein</fullName>
    </submittedName>
</protein>
<dbReference type="InterPro" id="IPR039424">
    <property type="entry name" value="SBP_5"/>
</dbReference>
<organism evidence="6 7">
    <name type="scientific">Candidatus Allofournierella pullicola</name>
    <dbReference type="NCBI Taxonomy" id="2838596"/>
    <lineage>
        <taxon>Bacteria</taxon>
        <taxon>Bacillati</taxon>
        <taxon>Bacillota</taxon>
        <taxon>Clostridia</taxon>
        <taxon>Eubacteriales</taxon>
        <taxon>Oscillospiraceae</taxon>
        <taxon>Allofournierella</taxon>
    </lineage>
</organism>
<dbReference type="Gene3D" id="3.40.190.10">
    <property type="entry name" value="Periplasmic binding protein-like II"/>
    <property type="match status" value="1"/>
</dbReference>
<dbReference type="EMBL" id="DXFW01000013">
    <property type="protein sequence ID" value="HIX05456.1"/>
    <property type="molecule type" value="Genomic_DNA"/>
</dbReference>
<dbReference type="GO" id="GO:0015833">
    <property type="term" value="P:peptide transport"/>
    <property type="evidence" value="ECO:0007669"/>
    <property type="project" value="TreeGrafter"/>
</dbReference>
<dbReference type="Gene3D" id="3.90.76.10">
    <property type="entry name" value="Dipeptide-binding Protein, Domain 1"/>
    <property type="match status" value="1"/>
</dbReference>
<proteinExistence type="inferred from homology"/>
<accession>A0A9D2ADF1</accession>
<reference evidence="6" key="2">
    <citation type="submission" date="2021-04" db="EMBL/GenBank/DDBJ databases">
        <authorList>
            <person name="Gilroy R."/>
        </authorList>
    </citation>
    <scope>NUCLEOTIDE SEQUENCE</scope>
    <source>
        <strain evidence="6">2239</strain>
    </source>
</reference>
<comment type="caution">
    <text evidence="6">The sequence shown here is derived from an EMBL/GenBank/DDBJ whole genome shotgun (WGS) entry which is preliminary data.</text>
</comment>
<feature type="domain" description="Solute-binding protein family 5" evidence="5">
    <location>
        <begin position="59"/>
        <end position="439"/>
    </location>
</feature>
<dbReference type="PANTHER" id="PTHR30290:SF10">
    <property type="entry name" value="PERIPLASMIC OLIGOPEPTIDE-BINDING PROTEIN-RELATED"/>
    <property type="match status" value="1"/>
</dbReference>
<comment type="subcellular location">
    <subcellularLocation>
        <location evidence="1">Cell envelope</location>
    </subcellularLocation>
</comment>
<dbReference type="PANTHER" id="PTHR30290">
    <property type="entry name" value="PERIPLASMIC BINDING COMPONENT OF ABC TRANSPORTER"/>
    <property type="match status" value="1"/>
</dbReference>
<evidence type="ECO:0000313" key="7">
    <source>
        <dbReference type="Proteomes" id="UP000824193"/>
    </source>
</evidence>
<dbReference type="Pfam" id="PF00496">
    <property type="entry name" value="SBP_bac_5"/>
    <property type="match status" value="1"/>
</dbReference>